<dbReference type="RefSeq" id="WP_190350738.1">
    <property type="nucleotide sequence ID" value="NZ_JACJPY010000024.1"/>
</dbReference>
<dbReference type="InterPro" id="IPR050330">
    <property type="entry name" value="Bact_OuterMem_StrucFunc"/>
</dbReference>
<dbReference type="InterPro" id="IPR036737">
    <property type="entry name" value="OmpA-like_sf"/>
</dbReference>
<dbReference type="InterPro" id="IPR006664">
    <property type="entry name" value="OMP_bac"/>
</dbReference>
<dbReference type="Gene3D" id="3.30.1330.60">
    <property type="entry name" value="OmpA-like domain"/>
    <property type="match status" value="1"/>
</dbReference>
<dbReference type="InterPro" id="IPR006626">
    <property type="entry name" value="PbH1"/>
</dbReference>
<dbReference type="PROSITE" id="PS51123">
    <property type="entry name" value="OMPA_2"/>
    <property type="match status" value="1"/>
</dbReference>
<dbReference type="AlphaFoldDB" id="A0A926UTC4"/>
<evidence type="ECO:0000256" key="1">
    <source>
        <dbReference type="ARBA" id="ARBA00004442"/>
    </source>
</evidence>
<evidence type="ECO:0000256" key="3">
    <source>
        <dbReference type="ARBA" id="ARBA00023237"/>
    </source>
</evidence>
<dbReference type="PANTHER" id="PTHR30329:SF21">
    <property type="entry name" value="LIPOPROTEIN YIAD-RELATED"/>
    <property type="match status" value="1"/>
</dbReference>
<dbReference type="PRINTS" id="PR01021">
    <property type="entry name" value="OMPADOMAIN"/>
</dbReference>
<comment type="caution">
    <text evidence="7">The sequence shown here is derived from an EMBL/GenBank/DDBJ whole genome shotgun (WGS) entry which is preliminary data.</text>
</comment>
<dbReference type="InterPro" id="IPR006665">
    <property type="entry name" value="OmpA-like"/>
</dbReference>
<keyword evidence="2 4" id="KW-0472">Membrane</keyword>
<reference evidence="7 8" key="1">
    <citation type="journal article" date="2015" name="ISME J.">
        <title>Draft Genome Sequence of Streptomyces incarnatus NRRL8089, which Produces the Nucleoside Antibiotic Sinefungin.</title>
        <authorList>
            <person name="Oshima K."/>
            <person name="Hattori M."/>
            <person name="Shimizu H."/>
            <person name="Fukuda K."/>
            <person name="Nemoto M."/>
            <person name="Inagaki K."/>
            <person name="Tamura T."/>
        </authorList>
    </citation>
    <scope>NUCLEOTIDE SEQUENCE [LARGE SCALE GENOMIC DNA]</scope>
    <source>
        <strain evidence="7 8">FACHB-1277</strain>
    </source>
</reference>
<evidence type="ECO:0000313" key="7">
    <source>
        <dbReference type="EMBL" id="MBD2150373.1"/>
    </source>
</evidence>
<evidence type="ECO:0000259" key="6">
    <source>
        <dbReference type="PROSITE" id="PS51123"/>
    </source>
</evidence>
<proteinExistence type="predicted"/>
<dbReference type="InterPro" id="IPR011050">
    <property type="entry name" value="Pectin_lyase_fold/virulence"/>
</dbReference>
<dbReference type="Gene3D" id="2.160.20.10">
    <property type="entry name" value="Single-stranded right-handed beta-helix, Pectin lyase-like"/>
    <property type="match status" value="1"/>
</dbReference>
<dbReference type="EMBL" id="JACJPY010000024">
    <property type="protein sequence ID" value="MBD2150373.1"/>
    <property type="molecule type" value="Genomic_DNA"/>
</dbReference>
<keyword evidence="3" id="KW-0998">Cell outer membrane</keyword>
<comment type="subcellular location">
    <subcellularLocation>
        <location evidence="1">Cell outer membrane</location>
    </subcellularLocation>
</comment>
<keyword evidence="8" id="KW-1185">Reference proteome</keyword>
<sequence length="667" mass="73730">MPAQAQKFLAIAVNSNLDSNDRDSVITLREAIMLANGKLAVHQLTTAEARQVSPSSQPSPQRHDIDFRELSDPKILLQSALPDLITPIAIDGTTHPAYQSDRGFSVEIPIPKPVVTITPAPQVQIMRGLSITSDNVSIKGLSIYGFNSRHYETAVTPLGDIFISHRLPPPITTEQQPPAQFAPFHDRDRPAKRVIIEDNWLGIPPDGSMPAQPSAFGIYLFHGIQTNISRNLIANHQGSGIITAVDSRDSVIQQNVIQGNGFDGMPDAIRLEGNIDRMQIRSNIICGNAGAAVFLFKPEGAIRVQDNSVKFNSRFYRRSAIHLMGRGHIVSDNRISNQTGSGVTVEGFPGSDRNIIRQNQFQFIEGLDIDLIHRRNVGERDFRVGDGRNPKRDSYYRRVDTGNAAINSPEFLANVFNRIDGKVGIDGIADPHTEVDIYRVKGKGLAELLITIKTNAEGKFSHRFDNLQAGDTLSAIATDPEFGTSEPAHHVRIAELNQPVPVMPPDPRLSPQCTTPPPPPVDIEPPPPPPPPAPPTLQLPRQVHFALDEDFISKASAKVLDKIVMALKTYPSITLELIGHTDPRATDAYNIELGLRRSRSVSRYLRSQGVAPERIVVRSQGESQRLTNQSDVINYARDRRVEFFLFNTQGIEIQLIDQQEDIQIEGR</sequence>
<name>A0A926UTC4_9CYAN</name>
<gene>
    <name evidence="7" type="ORF">H6F44_09615</name>
</gene>
<dbReference type="InterPro" id="IPR039448">
    <property type="entry name" value="Beta_helix"/>
</dbReference>
<organism evidence="7 8">
    <name type="scientific">Pseudanabaena cinerea FACHB-1277</name>
    <dbReference type="NCBI Taxonomy" id="2949581"/>
    <lineage>
        <taxon>Bacteria</taxon>
        <taxon>Bacillati</taxon>
        <taxon>Cyanobacteriota</taxon>
        <taxon>Cyanophyceae</taxon>
        <taxon>Pseudanabaenales</taxon>
        <taxon>Pseudanabaenaceae</taxon>
        <taxon>Pseudanabaena</taxon>
        <taxon>Pseudanabaena cinerea</taxon>
    </lineage>
</organism>
<evidence type="ECO:0000313" key="8">
    <source>
        <dbReference type="Proteomes" id="UP000631421"/>
    </source>
</evidence>
<dbReference type="SUPFAM" id="SSF103088">
    <property type="entry name" value="OmpA-like"/>
    <property type="match status" value="1"/>
</dbReference>
<protein>
    <submittedName>
        <fullName evidence="7">OmpA family protein</fullName>
    </submittedName>
</protein>
<feature type="compositionally biased region" description="Pro residues" evidence="5">
    <location>
        <begin position="501"/>
        <end position="537"/>
    </location>
</feature>
<evidence type="ECO:0000256" key="5">
    <source>
        <dbReference type="SAM" id="MobiDB-lite"/>
    </source>
</evidence>
<feature type="domain" description="OmpA-like" evidence="6">
    <location>
        <begin position="532"/>
        <end position="649"/>
    </location>
</feature>
<dbReference type="SMART" id="SM00710">
    <property type="entry name" value="PbH1"/>
    <property type="match status" value="4"/>
</dbReference>
<feature type="region of interest" description="Disordered" evidence="5">
    <location>
        <begin position="499"/>
        <end position="537"/>
    </location>
</feature>
<accession>A0A926UTC4</accession>
<dbReference type="SUPFAM" id="SSF51126">
    <property type="entry name" value="Pectin lyase-like"/>
    <property type="match status" value="1"/>
</dbReference>
<evidence type="ECO:0000256" key="4">
    <source>
        <dbReference type="PROSITE-ProRule" id="PRU00473"/>
    </source>
</evidence>
<evidence type="ECO:0000256" key="2">
    <source>
        <dbReference type="ARBA" id="ARBA00023136"/>
    </source>
</evidence>
<dbReference type="InterPro" id="IPR012334">
    <property type="entry name" value="Pectin_lyas_fold"/>
</dbReference>
<dbReference type="Pfam" id="PF13229">
    <property type="entry name" value="Beta_helix"/>
    <property type="match status" value="1"/>
</dbReference>
<dbReference type="CDD" id="cd07185">
    <property type="entry name" value="OmpA_C-like"/>
    <property type="match status" value="1"/>
</dbReference>
<dbReference type="Pfam" id="PF00691">
    <property type="entry name" value="OmpA"/>
    <property type="match status" value="1"/>
</dbReference>
<dbReference type="GO" id="GO:0009279">
    <property type="term" value="C:cell outer membrane"/>
    <property type="evidence" value="ECO:0007669"/>
    <property type="project" value="UniProtKB-SubCell"/>
</dbReference>
<dbReference type="Proteomes" id="UP000631421">
    <property type="component" value="Unassembled WGS sequence"/>
</dbReference>
<dbReference type="PANTHER" id="PTHR30329">
    <property type="entry name" value="STATOR ELEMENT OF FLAGELLAR MOTOR COMPLEX"/>
    <property type="match status" value="1"/>
</dbReference>